<dbReference type="KEGG" id="blut:EW640_01100"/>
<keyword evidence="1" id="KW-0812">Transmembrane</keyword>
<feature type="transmembrane region" description="Helical" evidence="1">
    <location>
        <begin position="143"/>
        <end position="161"/>
    </location>
</feature>
<keyword evidence="1" id="KW-0472">Membrane</keyword>
<feature type="transmembrane region" description="Helical" evidence="1">
    <location>
        <begin position="324"/>
        <end position="344"/>
    </location>
</feature>
<keyword evidence="1" id="KW-1133">Transmembrane helix</keyword>
<name>A0A6G8KTX3_9MICO</name>
<reference evidence="3 4" key="1">
    <citation type="submission" date="2019-02" db="EMBL/GenBank/DDBJ databases">
        <title>Complete Genome Sequence and Methylome Analysis of Brevibacterium luteolum NEB1784.</title>
        <authorList>
            <person name="Fomenkov A."/>
            <person name="Roberts R.J."/>
        </authorList>
    </citation>
    <scope>NUCLEOTIDE SEQUENCE [LARGE SCALE GENOMIC DNA]</scope>
    <source>
        <strain evidence="3 4">NEB1784</strain>
    </source>
</reference>
<evidence type="ECO:0000259" key="2">
    <source>
        <dbReference type="Pfam" id="PF07786"/>
    </source>
</evidence>
<feature type="transmembrane region" description="Helical" evidence="1">
    <location>
        <begin position="193"/>
        <end position="213"/>
    </location>
</feature>
<dbReference type="Pfam" id="PF07786">
    <property type="entry name" value="HGSNAT_cat"/>
    <property type="match status" value="1"/>
</dbReference>
<feature type="transmembrane region" description="Helical" evidence="1">
    <location>
        <begin position="53"/>
        <end position="77"/>
    </location>
</feature>
<evidence type="ECO:0000256" key="1">
    <source>
        <dbReference type="SAM" id="Phobius"/>
    </source>
</evidence>
<protein>
    <submittedName>
        <fullName evidence="3">DUF1624 domain-containing protein</fullName>
    </submittedName>
</protein>
<proteinExistence type="predicted"/>
<feature type="transmembrane region" description="Helical" evidence="1">
    <location>
        <begin position="299"/>
        <end position="317"/>
    </location>
</feature>
<gene>
    <name evidence="3" type="ORF">EW640_01100</name>
</gene>
<feature type="transmembrane region" description="Helical" evidence="1">
    <location>
        <begin position="356"/>
        <end position="374"/>
    </location>
</feature>
<accession>A0A6G8KTX3</accession>
<dbReference type="InterPro" id="IPR012429">
    <property type="entry name" value="HGSNAT_cat"/>
</dbReference>
<dbReference type="Proteomes" id="UP000501518">
    <property type="component" value="Chromosome"/>
</dbReference>
<feature type="transmembrane region" description="Helical" evidence="1">
    <location>
        <begin position="89"/>
        <end position="112"/>
    </location>
</feature>
<evidence type="ECO:0000313" key="4">
    <source>
        <dbReference type="Proteomes" id="UP000501518"/>
    </source>
</evidence>
<sequence length="407" mass="42550">MSDSPAGPPAARPATASGTAAGMRLLGVDLARSIALFGMMITHIIPLDDPDPTWATLFAGRSSALFAVLAGVSVVLSTRTLLSVPGPRAWLAAASGLWVRGAVIFVLGLLLASLGSSVAVILANYGLMFIIASFLLRLPRLALGILAPVWLIATPFLSHALRTGQGLYPSYDVPDVFMLADPGLLLTELAITGYYPVLQWMGFVLLGMCIARLDWTSRSLWTGLAFIGSAVAALALFASSLLLTMGGRAVLEAELAAGADPFGSDLEYLLTVGNYGTAPPGSWWWLVIAGPHSATPLDLLHTSGVAVAVLALCMLAARGPALRWLAPFIAAGAMPLSIYTVHVIGVAFTDALLPPLAGLAVHIVAALVFATLWVRFVSPRGPLEWPLSRLVARVRAGLLPTPPASRV</sequence>
<dbReference type="EMBL" id="CP035810">
    <property type="protein sequence ID" value="QIN28035.1"/>
    <property type="molecule type" value="Genomic_DNA"/>
</dbReference>
<organism evidence="3 4">
    <name type="scientific">Brevibacterium luteolum</name>
    <dbReference type="NCBI Taxonomy" id="199591"/>
    <lineage>
        <taxon>Bacteria</taxon>
        <taxon>Bacillati</taxon>
        <taxon>Actinomycetota</taxon>
        <taxon>Actinomycetes</taxon>
        <taxon>Micrococcales</taxon>
        <taxon>Brevibacteriaceae</taxon>
        <taxon>Brevibacterium</taxon>
    </lineage>
</organism>
<feature type="domain" description="Heparan-alpha-glucosaminide N-acetyltransferase catalytic" evidence="2">
    <location>
        <begin position="24"/>
        <end position="217"/>
    </location>
</feature>
<dbReference type="RefSeq" id="WP_165882595.1">
    <property type="nucleotide sequence ID" value="NZ_CP035810.1"/>
</dbReference>
<dbReference type="AlphaFoldDB" id="A0A6G8KTX3"/>
<evidence type="ECO:0000313" key="3">
    <source>
        <dbReference type="EMBL" id="QIN28035.1"/>
    </source>
</evidence>
<feature type="transmembrane region" description="Helical" evidence="1">
    <location>
        <begin position="118"/>
        <end position="136"/>
    </location>
</feature>
<feature type="transmembrane region" description="Helical" evidence="1">
    <location>
        <begin position="220"/>
        <end position="243"/>
    </location>
</feature>